<dbReference type="NCBIfam" id="TIGR00254">
    <property type="entry name" value="GGDEF"/>
    <property type="match status" value="1"/>
</dbReference>
<dbReference type="SMART" id="SM00267">
    <property type="entry name" value="GGDEF"/>
    <property type="match status" value="1"/>
</dbReference>
<gene>
    <name evidence="2" type="ORF">LCGC14_1362140</name>
</gene>
<evidence type="ECO:0000313" key="2">
    <source>
        <dbReference type="EMBL" id="KKM78226.1"/>
    </source>
</evidence>
<dbReference type="SUPFAM" id="SSF55073">
    <property type="entry name" value="Nucleotide cyclase"/>
    <property type="match status" value="1"/>
</dbReference>
<dbReference type="GO" id="GO:1902201">
    <property type="term" value="P:negative regulation of bacterial-type flagellum-dependent cell motility"/>
    <property type="evidence" value="ECO:0007669"/>
    <property type="project" value="TreeGrafter"/>
</dbReference>
<dbReference type="InterPro" id="IPR029787">
    <property type="entry name" value="Nucleotide_cyclase"/>
</dbReference>
<comment type="caution">
    <text evidence="2">The sequence shown here is derived from an EMBL/GenBank/DDBJ whole genome shotgun (WGS) entry which is preliminary data.</text>
</comment>
<dbReference type="InterPro" id="IPR050469">
    <property type="entry name" value="Diguanylate_Cyclase"/>
</dbReference>
<dbReference type="GO" id="GO:0052621">
    <property type="term" value="F:diguanylate cyclase activity"/>
    <property type="evidence" value="ECO:0007669"/>
    <property type="project" value="TreeGrafter"/>
</dbReference>
<dbReference type="AlphaFoldDB" id="A0A0F9KTU9"/>
<dbReference type="GO" id="GO:0043709">
    <property type="term" value="P:cell adhesion involved in single-species biofilm formation"/>
    <property type="evidence" value="ECO:0007669"/>
    <property type="project" value="TreeGrafter"/>
</dbReference>
<feature type="domain" description="GGDEF" evidence="1">
    <location>
        <begin position="1"/>
        <end position="143"/>
    </location>
</feature>
<accession>A0A0F9KTU9</accession>
<name>A0A0F9KTU9_9ZZZZ</name>
<dbReference type="Gene3D" id="3.30.70.270">
    <property type="match status" value="1"/>
</dbReference>
<dbReference type="InterPro" id="IPR043128">
    <property type="entry name" value="Rev_trsase/Diguanyl_cyclase"/>
</dbReference>
<dbReference type="CDD" id="cd01949">
    <property type="entry name" value="GGDEF"/>
    <property type="match status" value="1"/>
</dbReference>
<dbReference type="GO" id="GO:0005886">
    <property type="term" value="C:plasma membrane"/>
    <property type="evidence" value="ECO:0007669"/>
    <property type="project" value="TreeGrafter"/>
</dbReference>
<dbReference type="PANTHER" id="PTHR45138:SF9">
    <property type="entry name" value="DIGUANYLATE CYCLASE DGCM-RELATED"/>
    <property type="match status" value="1"/>
</dbReference>
<dbReference type="InterPro" id="IPR000160">
    <property type="entry name" value="GGDEF_dom"/>
</dbReference>
<dbReference type="PANTHER" id="PTHR45138">
    <property type="entry name" value="REGULATORY COMPONENTS OF SENSORY TRANSDUCTION SYSTEM"/>
    <property type="match status" value="1"/>
</dbReference>
<dbReference type="PROSITE" id="PS50887">
    <property type="entry name" value="GGDEF"/>
    <property type="match status" value="1"/>
</dbReference>
<organism evidence="2">
    <name type="scientific">marine sediment metagenome</name>
    <dbReference type="NCBI Taxonomy" id="412755"/>
    <lineage>
        <taxon>unclassified sequences</taxon>
        <taxon>metagenomes</taxon>
        <taxon>ecological metagenomes</taxon>
    </lineage>
</organism>
<dbReference type="EMBL" id="LAZR01008524">
    <property type="protein sequence ID" value="KKM78226.1"/>
    <property type="molecule type" value="Genomic_DNA"/>
</dbReference>
<feature type="non-terminal residue" evidence="2">
    <location>
        <position position="1"/>
    </location>
</feature>
<protein>
    <recommendedName>
        <fullName evidence="1">GGDEF domain-containing protein</fullName>
    </recommendedName>
</protein>
<evidence type="ECO:0000259" key="1">
    <source>
        <dbReference type="PROSITE" id="PS50887"/>
    </source>
</evidence>
<reference evidence="2" key="1">
    <citation type="journal article" date="2015" name="Nature">
        <title>Complex archaea that bridge the gap between prokaryotes and eukaryotes.</title>
        <authorList>
            <person name="Spang A."/>
            <person name="Saw J.H."/>
            <person name="Jorgensen S.L."/>
            <person name="Zaremba-Niedzwiedzka K."/>
            <person name="Martijn J."/>
            <person name="Lind A.E."/>
            <person name="van Eijk R."/>
            <person name="Schleper C."/>
            <person name="Guy L."/>
            <person name="Ettema T.J."/>
        </authorList>
    </citation>
    <scope>NUCLEOTIDE SEQUENCE</scope>
</reference>
<dbReference type="Pfam" id="PF00990">
    <property type="entry name" value="GGDEF"/>
    <property type="match status" value="1"/>
</dbReference>
<sequence>AVIEIDSFKKISDRYGILVGDQILRMVASELEKVTGGGLSYRYSGQRFAVVFPVKFADEAIPHLESLRKRVELYGFILRGPRRPREKPVNPEKFKGSQKRISLTIAIGVLERQDKNIKPKYVIKAADQALLNAQEEGGNQIAT</sequence>
<proteinExistence type="predicted"/>